<keyword evidence="2" id="KW-1185">Reference proteome</keyword>
<dbReference type="AlphaFoldDB" id="A0A1X2H1S4"/>
<dbReference type="Proteomes" id="UP000242180">
    <property type="component" value="Unassembled WGS sequence"/>
</dbReference>
<protein>
    <submittedName>
        <fullName evidence="1">Uncharacterized protein</fullName>
    </submittedName>
</protein>
<organism evidence="1 2">
    <name type="scientific">Syncephalastrum racemosum</name>
    <name type="common">Filamentous fungus</name>
    <dbReference type="NCBI Taxonomy" id="13706"/>
    <lineage>
        <taxon>Eukaryota</taxon>
        <taxon>Fungi</taxon>
        <taxon>Fungi incertae sedis</taxon>
        <taxon>Mucoromycota</taxon>
        <taxon>Mucoromycotina</taxon>
        <taxon>Mucoromycetes</taxon>
        <taxon>Mucorales</taxon>
        <taxon>Syncephalastraceae</taxon>
        <taxon>Syncephalastrum</taxon>
    </lineage>
</organism>
<name>A0A1X2H1S4_SYNRA</name>
<dbReference type="EMBL" id="MCGN01000011">
    <property type="protein sequence ID" value="ORY91322.1"/>
    <property type="molecule type" value="Genomic_DNA"/>
</dbReference>
<evidence type="ECO:0000313" key="2">
    <source>
        <dbReference type="Proteomes" id="UP000242180"/>
    </source>
</evidence>
<sequence>MYDLLLDAIPDRIQTWAPAPKAGGASSSSSSAAAVLMIYGPLIDQECSTTHVVQYRPHRVPDISAEENAFDASFFVPPSDYTHVGRHRSLGNQRDFGPFCPSSRTFHTSMRLSAAPTPSQWPGGKRLFTQLHGWRRRWHRPCTAA</sequence>
<proteinExistence type="predicted"/>
<evidence type="ECO:0000313" key="1">
    <source>
        <dbReference type="EMBL" id="ORY91322.1"/>
    </source>
</evidence>
<accession>A0A1X2H1S4</accession>
<dbReference type="InParanoid" id="A0A1X2H1S4"/>
<gene>
    <name evidence="1" type="ORF">BCR43DRAFT_104461</name>
</gene>
<reference evidence="1 2" key="1">
    <citation type="submission" date="2016-07" db="EMBL/GenBank/DDBJ databases">
        <title>Pervasive Adenine N6-methylation of Active Genes in Fungi.</title>
        <authorList>
            <consortium name="DOE Joint Genome Institute"/>
            <person name="Mondo S.J."/>
            <person name="Dannebaum R.O."/>
            <person name="Kuo R.C."/>
            <person name="Labutti K."/>
            <person name="Haridas S."/>
            <person name="Kuo A."/>
            <person name="Salamov A."/>
            <person name="Ahrendt S.R."/>
            <person name="Lipzen A."/>
            <person name="Sullivan W."/>
            <person name="Andreopoulos W.B."/>
            <person name="Clum A."/>
            <person name="Lindquist E."/>
            <person name="Daum C."/>
            <person name="Ramamoorthy G.K."/>
            <person name="Gryganskyi A."/>
            <person name="Culley D."/>
            <person name="Magnuson J.K."/>
            <person name="James T.Y."/>
            <person name="O'Malley M.A."/>
            <person name="Stajich J.E."/>
            <person name="Spatafora J.W."/>
            <person name="Visel A."/>
            <person name="Grigoriev I.V."/>
        </authorList>
    </citation>
    <scope>NUCLEOTIDE SEQUENCE [LARGE SCALE GENOMIC DNA]</scope>
    <source>
        <strain evidence="1 2">NRRL 2496</strain>
    </source>
</reference>
<comment type="caution">
    <text evidence="1">The sequence shown here is derived from an EMBL/GenBank/DDBJ whole genome shotgun (WGS) entry which is preliminary data.</text>
</comment>